<comment type="function">
    <text evidence="6">Involved in efficient integration of the N-module into mitochondrial respiratory chain complex I.</text>
</comment>
<keyword evidence="4" id="KW-0496">Mitochondrion</keyword>
<feature type="domain" description="Complex 1 LYR protein" evidence="7">
    <location>
        <begin position="152"/>
        <end position="207"/>
    </location>
</feature>
<comment type="similarity">
    <text evidence="2">Belongs to the complex I LYR family.</text>
</comment>
<evidence type="ECO:0000256" key="2">
    <source>
        <dbReference type="ARBA" id="ARBA00009508"/>
    </source>
</evidence>
<name>A0A8J5GQZ0_ZINOF</name>
<gene>
    <name evidence="8" type="ORF">ZIOFF_030443</name>
</gene>
<dbReference type="Pfam" id="PF05347">
    <property type="entry name" value="Complex1_LYR"/>
    <property type="match status" value="1"/>
</dbReference>
<evidence type="ECO:0000256" key="6">
    <source>
        <dbReference type="ARBA" id="ARBA00044735"/>
    </source>
</evidence>
<dbReference type="PANTHER" id="PTHR13675:SF0">
    <property type="entry name" value="LYR MOTIF-CONTAINING PROTEIN 2"/>
    <property type="match status" value="1"/>
</dbReference>
<evidence type="ECO:0000259" key="7">
    <source>
        <dbReference type="Pfam" id="PF05347"/>
    </source>
</evidence>
<proteinExistence type="inferred from homology"/>
<evidence type="ECO:0000256" key="3">
    <source>
        <dbReference type="ARBA" id="ARBA00022946"/>
    </source>
</evidence>
<dbReference type="AlphaFoldDB" id="A0A8J5GQZ0"/>
<evidence type="ECO:0000256" key="4">
    <source>
        <dbReference type="ARBA" id="ARBA00023128"/>
    </source>
</evidence>
<dbReference type="InterPro" id="IPR045293">
    <property type="entry name" value="Complex1_LYR_LYRM2"/>
</dbReference>
<keyword evidence="3" id="KW-0809">Transit peptide</keyword>
<dbReference type="EMBL" id="JACMSC010000008">
    <property type="protein sequence ID" value="KAG6512343.1"/>
    <property type="molecule type" value="Genomic_DNA"/>
</dbReference>
<sequence>MSRIFPGIFRRSSCRSGAKLDCGDPDRPSPARGPLRYDLIDSLFKIDPNNTEGLIGGPHCFNQSIRGTLCLPSALSDCRRRLESVSAIILGAQKVFVDLLQLRLLNRVRTLAKQETDLVLELHAYRHQGLIDCRESIMTRYLDLQSFILRSRVLKFYRQALRTARRAPIHARDELRQTMRQEMEKNRHCDDRQKIRFLLSEGMQRLKGLDEMLDMMGHN</sequence>
<organism evidence="8 9">
    <name type="scientific">Zingiber officinale</name>
    <name type="common">Ginger</name>
    <name type="synonym">Amomum zingiber</name>
    <dbReference type="NCBI Taxonomy" id="94328"/>
    <lineage>
        <taxon>Eukaryota</taxon>
        <taxon>Viridiplantae</taxon>
        <taxon>Streptophyta</taxon>
        <taxon>Embryophyta</taxon>
        <taxon>Tracheophyta</taxon>
        <taxon>Spermatophyta</taxon>
        <taxon>Magnoliopsida</taxon>
        <taxon>Liliopsida</taxon>
        <taxon>Zingiberales</taxon>
        <taxon>Zingiberaceae</taxon>
        <taxon>Zingiber</taxon>
    </lineage>
</organism>
<accession>A0A8J5GQZ0</accession>
<dbReference type="GO" id="GO:0005739">
    <property type="term" value="C:mitochondrion"/>
    <property type="evidence" value="ECO:0007669"/>
    <property type="project" value="UniProtKB-SubCell"/>
</dbReference>
<evidence type="ECO:0000256" key="1">
    <source>
        <dbReference type="ARBA" id="ARBA00004173"/>
    </source>
</evidence>
<evidence type="ECO:0000313" key="9">
    <source>
        <dbReference type="Proteomes" id="UP000734854"/>
    </source>
</evidence>
<protein>
    <recommendedName>
        <fullName evidence="5">LYR motif-containing protein 2</fullName>
    </recommendedName>
</protein>
<dbReference type="PANTHER" id="PTHR13675">
    <property type="entry name" value="LYR MOTIF-CONTAINING PROTEIN 2"/>
    <property type="match status" value="1"/>
</dbReference>
<dbReference type="CDD" id="cd20262">
    <property type="entry name" value="Complex1_LYR_LYRM2"/>
    <property type="match status" value="1"/>
</dbReference>
<comment type="caution">
    <text evidence="8">The sequence shown here is derived from an EMBL/GenBank/DDBJ whole genome shotgun (WGS) entry which is preliminary data.</text>
</comment>
<dbReference type="Proteomes" id="UP000734854">
    <property type="component" value="Unassembled WGS sequence"/>
</dbReference>
<evidence type="ECO:0000256" key="5">
    <source>
        <dbReference type="ARBA" id="ARBA00026235"/>
    </source>
</evidence>
<dbReference type="InterPro" id="IPR008011">
    <property type="entry name" value="Complex1_LYR_dom"/>
</dbReference>
<evidence type="ECO:0000313" key="8">
    <source>
        <dbReference type="EMBL" id="KAG6512343.1"/>
    </source>
</evidence>
<comment type="subcellular location">
    <subcellularLocation>
        <location evidence="1">Mitochondrion</location>
    </subcellularLocation>
</comment>
<keyword evidence="9" id="KW-1185">Reference proteome</keyword>
<reference evidence="8 9" key="1">
    <citation type="submission" date="2020-08" db="EMBL/GenBank/DDBJ databases">
        <title>Plant Genome Project.</title>
        <authorList>
            <person name="Zhang R.-G."/>
        </authorList>
    </citation>
    <scope>NUCLEOTIDE SEQUENCE [LARGE SCALE GENOMIC DNA]</scope>
    <source>
        <tissue evidence="8">Rhizome</tissue>
    </source>
</reference>